<sequence>MPITGELFLDADSRSCWCYNMVSIRNVRHFLEIINTRKITRRKGEPRYKWIIVQGGRESVEEDIIETTTTTILGADGVPHTVTSTSMRKILKKGEPGSEYIVVEDTELSRPTRSRIIRPGDADWEYFESMLDTEAENGRPVTTTRNILKHGEPGNEYLVVEEDELQPDGTFKKVRHEIRQGDPSYAYYVSFLETVPPVAGVAGTRRISKQGPVGGEWIDVEEVAPEGRSTRRTVRQGEPEYEFFSDIITTRKVKRRAGEVRYKYVIVAPELDGEESRRSGSSQSLKFASEGGLREPMREEAASSSDGDSGKVRMTTIQSITAAVLTKADVSRINPPTQSLIIPNRFYVAQKGYKAEGEGEIDVAPKDLMTVERWAEGGRYVQGKNLNTTATGTFPAIILIKHTHSQARRKS</sequence>
<dbReference type="EMBL" id="KQ965752">
    <property type="protein sequence ID" value="KXS16455.1"/>
    <property type="molecule type" value="Genomic_DNA"/>
</dbReference>
<evidence type="ECO:0000313" key="3">
    <source>
        <dbReference type="Proteomes" id="UP000070544"/>
    </source>
</evidence>
<dbReference type="AlphaFoldDB" id="A0A139AJ81"/>
<reference evidence="2 3" key="1">
    <citation type="journal article" date="2015" name="Genome Biol. Evol.">
        <title>Phylogenomic analyses indicate that early fungi evolved digesting cell walls of algal ancestors of land plants.</title>
        <authorList>
            <person name="Chang Y."/>
            <person name="Wang S."/>
            <person name="Sekimoto S."/>
            <person name="Aerts A.L."/>
            <person name="Choi C."/>
            <person name="Clum A."/>
            <person name="LaButti K.M."/>
            <person name="Lindquist E.A."/>
            <person name="Yee Ngan C."/>
            <person name="Ohm R.A."/>
            <person name="Salamov A.A."/>
            <person name="Grigoriev I.V."/>
            <person name="Spatafora J.W."/>
            <person name="Berbee M.L."/>
        </authorList>
    </citation>
    <scope>NUCLEOTIDE SEQUENCE [LARGE SCALE GENOMIC DNA]</scope>
    <source>
        <strain evidence="2 3">JEL478</strain>
    </source>
</reference>
<evidence type="ECO:0000313" key="2">
    <source>
        <dbReference type="EMBL" id="KXS16455.1"/>
    </source>
</evidence>
<proteinExistence type="predicted"/>
<dbReference type="SUPFAM" id="SSF50044">
    <property type="entry name" value="SH3-domain"/>
    <property type="match status" value="1"/>
</dbReference>
<name>A0A139AJ81_GONPJ</name>
<dbReference type="Proteomes" id="UP000070544">
    <property type="component" value="Unassembled WGS sequence"/>
</dbReference>
<dbReference type="OrthoDB" id="10457311at2759"/>
<feature type="compositionally biased region" description="Basic and acidic residues" evidence="1">
    <location>
        <begin position="292"/>
        <end position="301"/>
    </location>
</feature>
<protein>
    <submittedName>
        <fullName evidence="2">Uncharacterized protein</fullName>
    </submittedName>
</protein>
<accession>A0A139AJ81</accession>
<gene>
    <name evidence="2" type="ORF">M427DRAFT_290839</name>
</gene>
<organism evidence="2 3">
    <name type="scientific">Gonapodya prolifera (strain JEL478)</name>
    <name type="common">Monoblepharis prolifera</name>
    <dbReference type="NCBI Taxonomy" id="1344416"/>
    <lineage>
        <taxon>Eukaryota</taxon>
        <taxon>Fungi</taxon>
        <taxon>Fungi incertae sedis</taxon>
        <taxon>Chytridiomycota</taxon>
        <taxon>Chytridiomycota incertae sedis</taxon>
        <taxon>Monoblepharidomycetes</taxon>
        <taxon>Monoblepharidales</taxon>
        <taxon>Gonapodyaceae</taxon>
        <taxon>Gonapodya</taxon>
    </lineage>
</organism>
<evidence type="ECO:0000256" key="1">
    <source>
        <dbReference type="SAM" id="MobiDB-lite"/>
    </source>
</evidence>
<keyword evidence="3" id="KW-1185">Reference proteome</keyword>
<feature type="region of interest" description="Disordered" evidence="1">
    <location>
        <begin position="273"/>
        <end position="311"/>
    </location>
</feature>
<dbReference type="InterPro" id="IPR036028">
    <property type="entry name" value="SH3-like_dom_sf"/>
</dbReference>